<feature type="binding site" evidence="4">
    <location>
        <position position="159"/>
    </location>
    <ligand>
        <name>Zn(2+)</name>
        <dbReference type="ChEBI" id="CHEBI:29105"/>
    </ligand>
</feature>
<dbReference type="PROSITE" id="PS50305">
    <property type="entry name" value="SIRTUIN"/>
    <property type="match status" value="1"/>
</dbReference>
<evidence type="ECO:0000256" key="1">
    <source>
        <dbReference type="ARBA" id="ARBA00012928"/>
    </source>
</evidence>
<keyword evidence="3" id="KW-0520">NAD</keyword>
<sequence length="260" mass="28773">MTEAQTLDRVARLIGDARRILFITGAGISADSGLPTYRGIGGLYHERLTDEGLMIEEALSGEMMQRRPDISWKYIAQIEANCRGAQPNIAHRIIAALEHEKPGVWVLTQNVDGLHHDAGSRHLIEIHGTVHHLRCMDCSHHRSVKDYAGLQLPPACPKCGGVLRPDVVLFGEMLPDEGLHRLETLIAHGLDLVVSIGTTSVFPYISGPVWWAREAGVPSVEINPGDTEVSEIVTHRLRLGAAEAMPELWRRLHPERPLED</sequence>
<dbReference type="Pfam" id="PF02146">
    <property type="entry name" value="SIR2"/>
    <property type="match status" value="1"/>
</dbReference>
<name>A0ABX1NIS3_9RHOO</name>
<dbReference type="InterPro" id="IPR050134">
    <property type="entry name" value="NAD-dep_sirtuin_deacylases"/>
</dbReference>
<accession>A0ABX1NIS3</accession>
<dbReference type="PANTHER" id="PTHR11085:SF4">
    <property type="entry name" value="NAD-DEPENDENT PROTEIN DEACYLASE"/>
    <property type="match status" value="1"/>
</dbReference>
<dbReference type="InterPro" id="IPR003000">
    <property type="entry name" value="Sirtuin"/>
</dbReference>
<reference evidence="6 7" key="1">
    <citation type="submission" date="2019-12" db="EMBL/GenBank/DDBJ databases">
        <title>Comparative genomics gives insights into the taxonomy of the Azoarcus-Aromatoleum group and reveals separate origins of nif in the plant-associated Azoarcus and non-plant-associated Aromatoleum sub-groups.</title>
        <authorList>
            <person name="Lafos M."/>
            <person name="Maluk M."/>
            <person name="Batista M."/>
            <person name="Junghare M."/>
            <person name="Carmona M."/>
            <person name="Faoro H."/>
            <person name="Cruz L.M."/>
            <person name="Battistoni F."/>
            <person name="De Souza E."/>
            <person name="Pedrosa F."/>
            <person name="Chen W.-M."/>
            <person name="Poole P.S."/>
            <person name="Dixon R.A."/>
            <person name="James E.K."/>
        </authorList>
    </citation>
    <scope>NUCLEOTIDE SEQUENCE [LARGE SCALE GENOMIC DNA]</scope>
    <source>
        <strain evidence="6 7">T</strain>
    </source>
</reference>
<evidence type="ECO:0000259" key="5">
    <source>
        <dbReference type="PROSITE" id="PS50305"/>
    </source>
</evidence>
<evidence type="ECO:0000256" key="2">
    <source>
        <dbReference type="ARBA" id="ARBA00022679"/>
    </source>
</evidence>
<evidence type="ECO:0000313" key="6">
    <source>
        <dbReference type="EMBL" id="NMF99156.1"/>
    </source>
</evidence>
<gene>
    <name evidence="6" type="ORF">GPA27_17390</name>
</gene>
<feature type="active site" description="Proton acceptor" evidence="4">
    <location>
        <position position="127"/>
    </location>
</feature>
<keyword evidence="7" id="KW-1185">Reference proteome</keyword>
<dbReference type="RefSeq" id="WP_169141770.1">
    <property type="nucleotide sequence ID" value="NZ_WTVS01000039.1"/>
</dbReference>
<comment type="caution">
    <text evidence="6">The sequence shown here is derived from an EMBL/GenBank/DDBJ whole genome shotgun (WGS) entry which is preliminary data.</text>
</comment>
<dbReference type="Gene3D" id="3.30.1600.10">
    <property type="entry name" value="SIR2/SIRT2 'Small Domain"/>
    <property type="match status" value="1"/>
</dbReference>
<keyword evidence="4" id="KW-0479">Metal-binding</keyword>
<dbReference type="Gene3D" id="3.40.50.1220">
    <property type="entry name" value="TPP-binding domain"/>
    <property type="match status" value="1"/>
</dbReference>
<feature type="binding site" evidence="4">
    <location>
        <position position="156"/>
    </location>
    <ligand>
        <name>Zn(2+)</name>
        <dbReference type="ChEBI" id="CHEBI:29105"/>
    </ligand>
</feature>
<organism evidence="6 7">
    <name type="scientific">Aromatoleum toluolicum</name>
    <dbReference type="NCBI Taxonomy" id="90060"/>
    <lineage>
        <taxon>Bacteria</taxon>
        <taxon>Pseudomonadati</taxon>
        <taxon>Pseudomonadota</taxon>
        <taxon>Betaproteobacteria</taxon>
        <taxon>Rhodocyclales</taxon>
        <taxon>Rhodocyclaceae</taxon>
        <taxon>Aromatoleum</taxon>
    </lineage>
</organism>
<keyword evidence="4" id="KW-0862">Zinc</keyword>
<dbReference type="EC" id="2.3.1.286" evidence="1"/>
<dbReference type="EMBL" id="WTVS01000039">
    <property type="protein sequence ID" value="NMF99156.1"/>
    <property type="molecule type" value="Genomic_DNA"/>
</dbReference>
<feature type="binding site" evidence="4">
    <location>
        <position position="135"/>
    </location>
    <ligand>
        <name>Zn(2+)</name>
        <dbReference type="ChEBI" id="CHEBI:29105"/>
    </ligand>
</feature>
<dbReference type="InterPro" id="IPR026591">
    <property type="entry name" value="Sirtuin_cat_small_dom_sf"/>
</dbReference>
<dbReference type="SUPFAM" id="SSF52467">
    <property type="entry name" value="DHS-like NAD/FAD-binding domain"/>
    <property type="match status" value="1"/>
</dbReference>
<keyword evidence="2" id="KW-0808">Transferase</keyword>
<dbReference type="InterPro" id="IPR026590">
    <property type="entry name" value="Ssirtuin_cat_dom"/>
</dbReference>
<dbReference type="InterPro" id="IPR029035">
    <property type="entry name" value="DHS-like_NAD/FAD-binding_dom"/>
</dbReference>
<evidence type="ECO:0000256" key="4">
    <source>
        <dbReference type="PROSITE-ProRule" id="PRU00236"/>
    </source>
</evidence>
<feature type="domain" description="Deacetylase sirtuin-type" evidence="5">
    <location>
        <begin position="1"/>
        <end position="260"/>
    </location>
</feature>
<dbReference type="NCBIfam" id="NF001753">
    <property type="entry name" value="PRK00481.1-3"/>
    <property type="match status" value="1"/>
</dbReference>
<feature type="binding site" evidence="4">
    <location>
        <position position="138"/>
    </location>
    <ligand>
        <name>Zn(2+)</name>
        <dbReference type="ChEBI" id="CHEBI:29105"/>
    </ligand>
</feature>
<evidence type="ECO:0000313" key="7">
    <source>
        <dbReference type="Proteomes" id="UP000634522"/>
    </source>
</evidence>
<dbReference type="PANTHER" id="PTHR11085">
    <property type="entry name" value="NAD-DEPENDENT PROTEIN DEACYLASE SIRTUIN-5, MITOCHONDRIAL-RELATED"/>
    <property type="match status" value="1"/>
</dbReference>
<protein>
    <recommendedName>
        <fullName evidence="1">protein acetyllysine N-acetyltransferase</fullName>
        <ecNumber evidence="1">2.3.1.286</ecNumber>
    </recommendedName>
</protein>
<dbReference type="CDD" id="cd01407">
    <property type="entry name" value="SIR2-fam"/>
    <property type="match status" value="1"/>
</dbReference>
<evidence type="ECO:0000256" key="3">
    <source>
        <dbReference type="ARBA" id="ARBA00023027"/>
    </source>
</evidence>
<dbReference type="Proteomes" id="UP000634522">
    <property type="component" value="Unassembled WGS sequence"/>
</dbReference>
<proteinExistence type="predicted"/>